<gene>
    <name evidence="3" type="ORF">ACFFR3_35185</name>
</gene>
<sequence length="61" mass="6736">MTVPARRTAPADSGSSARWSPSSRRRLRHLARLALFAAVRGLGYAMGTTTVSAIVWWITHR</sequence>
<feature type="region of interest" description="Disordered" evidence="1">
    <location>
        <begin position="1"/>
        <end position="23"/>
    </location>
</feature>
<evidence type="ECO:0000313" key="4">
    <source>
        <dbReference type="Proteomes" id="UP001589568"/>
    </source>
</evidence>
<dbReference type="Proteomes" id="UP001589568">
    <property type="component" value="Unassembled WGS sequence"/>
</dbReference>
<evidence type="ECO:0000256" key="2">
    <source>
        <dbReference type="SAM" id="Phobius"/>
    </source>
</evidence>
<keyword evidence="4" id="KW-1185">Reference proteome</keyword>
<comment type="caution">
    <text evidence="3">The sequence shown here is derived from an EMBL/GenBank/DDBJ whole genome shotgun (WGS) entry which is preliminary data.</text>
</comment>
<feature type="compositionally biased region" description="Low complexity" evidence="1">
    <location>
        <begin position="11"/>
        <end position="22"/>
    </location>
</feature>
<keyword evidence="2" id="KW-0472">Membrane</keyword>
<dbReference type="EMBL" id="JBHMCF010000040">
    <property type="protein sequence ID" value="MFB9474767.1"/>
    <property type="molecule type" value="Genomic_DNA"/>
</dbReference>
<dbReference type="RefSeq" id="WP_345394045.1">
    <property type="nucleotide sequence ID" value="NZ_BAAAXS010000001.1"/>
</dbReference>
<feature type="transmembrane region" description="Helical" evidence="2">
    <location>
        <begin position="33"/>
        <end position="58"/>
    </location>
</feature>
<evidence type="ECO:0000256" key="1">
    <source>
        <dbReference type="SAM" id="MobiDB-lite"/>
    </source>
</evidence>
<protein>
    <recommendedName>
        <fullName evidence="5">MFS transporter</fullName>
    </recommendedName>
</protein>
<reference evidence="3 4" key="1">
    <citation type="submission" date="2024-09" db="EMBL/GenBank/DDBJ databases">
        <authorList>
            <person name="Sun Q."/>
            <person name="Mori K."/>
        </authorList>
    </citation>
    <scope>NUCLEOTIDE SEQUENCE [LARGE SCALE GENOMIC DNA]</scope>
    <source>
        <strain evidence="3 4">JCM 3324</strain>
    </source>
</reference>
<name>A0ABV5NWZ2_9ACTN</name>
<keyword evidence="2" id="KW-1133">Transmembrane helix</keyword>
<proteinExistence type="predicted"/>
<organism evidence="3 4">
    <name type="scientific">Nonomuraea salmonea</name>
    <dbReference type="NCBI Taxonomy" id="46181"/>
    <lineage>
        <taxon>Bacteria</taxon>
        <taxon>Bacillati</taxon>
        <taxon>Actinomycetota</taxon>
        <taxon>Actinomycetes</taxon>
        <taxon>Streptosporangiales</taxon>
        <taxon>Streptosporangiaceae</taxon>
        <taxon>Nonomuraea</taxon>
    </lineage>
</organism>
<evidence type="ECO:0008006" key="5">
    <source>
        <dbReference type="Google" id="ProtNLM"/>
    </source>
</evidence>
<evidence type="ECO:0000313" key="3">
    <source>
        <dbReference type="EMBL" id="MFB9474767.1"/>
    </source>
</evidence>
<accession>A0ABV5NWZ2</accession>
<keyword evidence="2" id="KW-0812">Transmembrane</keyword>